<dbReference type="AlphaFoldDB" id="A0A3P7L3N0"/>
<dbReference type="OrthoDB" id="9988752at2759"/>
<name>A0A3P7L3N0_DIBLA</name>
<organism evidence="1 2">
    <name type="scientific">Dibothriocephalus latus</name>
    <name type="common">Fish tapeworm</name>
    <name type="synonym">Diphyllobothrium latum</name>
    <dbReference type="NCBI Taxonomy" id="60516"/>
    <lineage>
        <taxon>Eukaryota</taxon>
        <taxon>Metazoa</taxon>
        <taxon>Spiralia</taxon>
        <taxon>Lophotrochozoa</taxon>
        <taxon>Platyhelminthes</taxon>
        <taxon>Cestoda</taxon>
        <taxon>Eucestoda</taxon>
        <taxon>Diphyllobothriidea</taxon>
        <taxon>Diphyllobothriidae</taxon>
        <taxon>Dibothriocephalus</taxon>
    </lineage>
</organism>
<protein>
    <submittedName>
        <fullName evidence="1">Uncharacterized protein</fullName>
    </submittedName>
</protein>
<gene>
    <name evidence="1" type="ORF">DILT_LOCUS7075</name>
</gene>
<keyword evidence="2" id="KW-1185">Reference proteome</keyword>
<accession>A0A3P7L3N0</accession>
<evidence type="ECO:0000313" key="1">
    <source>
        <dbReference type="EMBL" id="VDN11244.1"/>
    </source>
</evidence>
<proteinExistence type="predicted"/>
<dbReference type="EMBL" id="UYRU01051046">
    <property type="protein sequence ID" value="VDN11244.1"/>
    <property type="molecule type" value="Genomic_DNA"/>
</dbReference>
<dbReference type="Proteomes" id="UP000281553">
    <property type="component" value="Unassembled WGS sequence"/>
</dbReference>
<sequence>MTEEELSMGRTEAIYLRRHIPVFPIFGHAVAMISERSWTSITGYQVATTKSSKAVVHFISTVLWLGMDDQLLQLVFYEGTRAQGMLASPILFGTCKLRTIQLGHHASAATLRVAHGSKQSSGAVKDSSVFSMQKPWIQPRSQTAGKDEKAIKTSVSSGPEKIASLLMEVNIVILHIHLPSLKDT</sequence>
<evidence type="ECO:0000313" key="2">
    <source>
        <dbReference type="Proteomes" id="UP000281553"/>
    </source>
</evidence>
<reference evidence="1 2" key="1">
    <citation type="submission" date="2018-11" db="EMBL/GenBank/DDBJ databases">
        <authorList>
            <consortium name="Pathogen Informatics"/>
        </authorList>
    </citation>
    <scope>NUCLEOTIDE SEQUENCE [LARGE SCALE GENOMIC DNA]</scope>
</reference>